<dbReference type="NCBIfam" id="NF007197">
    <property type="entry name" value="PRK09618.1"/>
    <property type="match status" value="1"/>
</dbReference>
<comment type="similarity">
    <text evidence="1">Belongs to the FlgD family.</text>
</comment>
<organism evidence="4 5">
    <name type="scientific">Virgibacillus litoralis</name>
    <dbReference type="NCBI Taxonomy" id="578221"/>
    <lineage>
        <taxon>Bacteria</taxon>
        <taxon>Bacillati</taxon>
        <taxon>Bacillota</taxon>
        <taxon>Bacilli</taxon>
        <taxon>Bacillales</taxon>
        <taxon>Bacillaceae</taxon>
        <taxon>Virgibacillus</taxon>
    </lineage>
</organism>
<evidence type="ECO:0000256" key="1">
    <source>
        <dbReference type="ARBA" id="ARBA00010577"/>
    </source>
</evidence>
<dbReference type="Pfam" id="PF03963">
    <property type="entry name" value="FlgD"/>
    <property type="match status" value="1"/>
</dbReference>
<proteinExistence type="inferred from homology"/>
<dbReference type="RefSeq" id="WP_209480659.1">
    <property type="nucleotide sequence ID" value="NZ_JAGGKK010000010.1"/>
</dbReference>
<name>A0ABS4HE19_9BACI</name>
<evidence type="ECO:0000313" key="4">
    <source>
        <dbReference type="EMBL" id="MBP1949128.1"/>
    </source>
</evidence>
<feature type="region of interest" description="Disordered" evidence="3">
    <location>
        <begin position="136"/>
        <end position="166"/>
    </location>
</feature>
<keyword evidence="5" id="KW-1185">Reference proteome</keyword>
<evidence type="ECO:0000313" key="5">
    <source>
        <dbReference type="Proteomes" id="UP001519328"/>
    </source>
</evidence>
<reference evidence="4 5" key="1">
    <citation type="submission" date="2021-03" db="EMBL/GenBank/DDBJ databases">
        <title>Genomic Encyclopedia of Type Strains, Phase IV (KMG-IV): sequencing the most valuable type-strain genomes for metagenomic binning, comparative biology and taxonomic classification.</title>
        <authorList>
            <person name="Goeker M."/>
        </authorList>
    </citation>
    <scope>NUCLEOTIDE SEQUENCE [LARGE SCALE GENOMIC DNA]</scope>
    <source>
        <strain evidence="4 5">DSM 21085</strain>
    </source>
</reference>
<evidence type="ECO:0000256" key="3">
    <source>
        <dbReference type="SAM" id="MobiDB-lite"/>
    </source>
</evidence>
<dbReference type="EMBL" id="JAGGKK010000010">
    <property type="protein sequence ID" value="MBP1949128.1"/>
    <property type="molecule type" value="Genomic_DNA"/>
</dbReference>
<sequence length="166" mass="18209">MTTIDPSLYLNNQSTKRVPSPDLGKDEFLKILMTQLQNQDPTNPMKDQEFVSQMASFSSLEQMMNMTNSIDNLVQNQTVSPILKNSHMIGKEVSYQAYDEETGEKLDIETSNVTAVSQHEGWAVLELENGEKIYADSITQVSDPDASSGSGTDGEDITGPAPEGSE</sequence>
<keyword evidence="4" id="KW-0969">Cilium</keyword>
<feature type="compositionally biased region" description="Polar residues" evidence="3">
    <location>
        <begin position="137"/>
        <end position="150"/>
    </location>
</feature>
<accession>A0ABS4HE19</accession>
<dbReference type="Proteomes" id="UP001519328">
    <property type="component" value="Unassembled WGS sequence"/>
</dbReference>
<comment type="caution">
    <text evidence="4">The sequence shown here is derived from an EMBL/GenBank/DDBJ whole genome shotgun (WGS) entry which is preliminary data.</text>
</comment>
<keyword evidence="4" id="KW-0966">Cell projection</keyword>
<keyword evidence="2" id="KW-1005">Bacterial flagellum biogenesis</keyword>
<gene>
    <name evidence="4" type="ORF">J2Z82_002065</name>
</gene>
<evidence type="ECO:0000256" key="2">
    <source>
        <dbReference type="ARBA" id="ARBA00022795"/>
    </source>
</evidence>
<protein>
    <submittedName>
        <fullName evidence="4">Flagellar basal-body rod modification protein FlgD</fullName>
    </submittedName>
</protein>
<dbReference type="InterPro" id="IPR005648">
    <property type="entry name" value="FlgD"/>
</dbReference>
<keyword evidence="4" id="KW-0282">Flagellum</keyword>